<protein>
    <submittedName>
        <fullName evidence="1">Uncharacterized protein</fullName>
    </submittedName>
</protein>
<dbReference type="AlphaFoldDB" id="A0A9P4UWT5"/>
<proteinExistence type="predicted"/>
<organism evidence="1 2">
    <name type="scientific">Polyplosphaeria fusca</name>
    <dbReference type="NCBI Taxonomy" id="682080"/>
    <lineage>
        <taxon>Eukaryota</taxon>
        <taxon>Fungi</taxon>
        <taxon>Dikarya</taxon>
        <taxon>Ascomycota</taxon>
        <taxon>Pezizomycotina</taxon>
        <taxon>Dothideomycetes</taxon>
        <taxon>Pleosporomycetidae</taxon>
        <taxon>Pleosporales</taxon>
        <taxon>Tetraplosphaeriaceae</taxon>
        <taxon>Polyplosphaeria</taxon>
    </lineage>
</organism>
<sequence>MAFTVEKANESDIDKIVSIMFESYGGTNAYINAAFPRGFTKEGHEINKAVDSETGEIVGGAMLRLYQTEKPPPLEMDGPPGTWETEDEKRYAQALQRSFAEDESKLWAENELPLLGMSEMERSLSLH</sequence>
<reference evidence="1" key="1">
    <citation type="journal article" date="2020" name="Stud. Mycol.">
        <title>101 Dothideomycetes genomes: a test case for predicting lifestyles and emergence of pathogens.</title>
        <authorList>
            <person name="Haridas S."/>
            <person name="Albert R."/>
            <person name="Binder M."/>
            <person name="Bloem J."/>
            <person name="Labutti K."/>
            <person name="Salamov A."/>
            <person name="Andreopoulos B."/>
            <person name="Baker S."/>
            <person name="Barry K."/>
            <person name="Bills G."/>
            <person name="Bluhm B."/>
            <person name="Cannon C."/>
            <person name="Castanera R."/>
            <person name="Culley D."/>
            <person name="Daum C."/>
            <person name="Ezra D."/>
            <person name="Gonzalez J."/>
            <person name="Henrissat B."/>
            <person name="Kuo A."/>
            <person name="Liang C."/>
            <person name="Lipzen A."/>
            <person name="Lutzoni F."/>
            <person name="Magnuson J."/>
            <person name="Mondo S."/>
            <person name="Nolan M."/>
            <person name="Ohm R."/>
            <person name="Pangilinan J."/>
            <person name="Park H.-J."/>
            <person name="Ramirez L."/>
            <person name="Alfaro M."/>
            <person name="Sun H."/>
            <person name="Tritt A."/>
            <person name="Yoshinaga Y."/>
            <person name="Zwiers L.-H."/>
            <person name="Turgeon B."/>
            <person name="Goodwin S."/>
            <person name="Spatafora J."/>
            <person name="Crous P."/>
            <person name="Grigoriev I."/>
        </authorList>
    </citation>
    <scope>NUCLEOTIDE SEQUENCE</scope>
    <source>
        <strain evidence="1">CBS 125425</strain>
    </source>
</reference>
<accession>A0A9P4UWT5</accession>
<gene>
    <name evidence="1" type="ORF">EJ04DRAFT_536684</name>
</gene>
<keyword evidence="2" id="KW-1185">Reference proteome</keyword>
<comment type="caution">
    <text evidence="1">The sequence shown here is derived from an EMBL/GenBank/DDBJ whole genome shotgun (WGS) entry which is preliminary data.</text>
</comment>
<dbReference type="OrthoDB" id="4738875at2759"/>
<dbReference type="EMBL" id="ML996197">
    <property type="protein sequence ID" value="KAF2731367.1"/>
    <property type="molecule type" value="Genomic_DNA"/>
</dbReference>
<evidence type="ECO:0000313" key="1">
    <source>
        <dbReference type="EMBL" id="KAF2731367.1"/>
    </source>
</evidence>
<evidence type="ECO:0000313" key="2">
    <source>
        <dbReference type="Proteomes" id="UP000799444"/>
    </source>
</evidence>
<dbReference type="Proteomes" id="UP000799444">
    <property type="component" value="Unassembled WGS sequence"/>
</dbReference>
<name>A0A9P4UWT5_9PLEO</name>